<evidence type="ECO:0000313" key="3">
    <source>
        <dbReference type="Proteomes" id="UP001501074"/>
    </source>
</evidence>
<sequence>MAQHDNTGPRQRGRHLARRLRGSENESTALQWKPSAVVEAHTGPIAIDDPSTRLGKLKAIRDHMAAPDPA</sequence>
<dbReference type="EMBL" id="BAAAZO010000001">
    <property type="protein sequence ID" value="GAA3590595.1"/>
    <property type="molecule type" value="Genomic_DNA"/>
</dbReference>
<name>A0ABP6YUI7_9ACTN</name>
<proteinExistence type="predicted"/>
<keyword evidence="3" id="KW-1185">Reference proteome</keyword>
<feature type="compositionally biased region" description="Basic residues" evidence="1">
    <location>
        <begin position="11"/>
        <end position="20"/>
    </location>
</feature>
<dbReference type="RefSeq" id="WP_231485409.1">
    <property type="nucleotide sequence ID" value="NZ_BAAAZO010000001.1"/>
</dbReference>
<accession>A0ABP6YUI7</accession>
<comment type="caution">
    <text evidence="2">The sequence shown here is derived from an EMBL/GenBank/DDBJ whole genome shotgun (WGS) entry which is preliminary data.</text>
</comment>
<reference evidence="3" key="1">
    <citation type="journal article" date="2019" name="Int. J. Syst. Evol. Microbiol.">
        <title>The Global Catalogue of Microorganisms (GCM) 10K type strain sequencing project: providing services to taxonomists for standard genome sequencing and annotation.</title>
        <authorList>
            <consortium name="The Broad Institute Genomics Platform"/>
            <consortium name="The Broad Institute Genome Sequencing Center for Infectious Disease"/>
            <person name="Wu L."/>
            <person name="Ma J."/>
        </authorList>
    </citation>
    <scope>NUCLEOTIDE SEQUENCE [LARGE SCALE GENOMIC DNA]</scope>
    <source>
        <strain evidence="3">JCM 16902</strain>
    </source>
</reference>
<evidence type="ECO:0000256" key="1">
    <source>
        <dbReference type="SAM" id="MobiDB-lite"/>
    </source>
</evidence>
<dbReference type="Proteomes" id="UP001501074">
    <property type="component" value="Unassembled WGS sequence"/>
</dbReference>
<feature type="region of interest" description="Disordered" evidence="1">
    <location>
        <begin position="1"/>
        <end position="32"/>
    </location>
</feature>
<protein>
    <submittedName>
        <fullName evidence="2">Uncharacterized protein</fullName>
    </submittedName>
</protein>
<gene>
    <name evidence="2" type="ORF">GCM10022223_01350</name>
</gene>
<organism evidence="2 3">
    <name type="scientific">Kineosporia mesophila</name>
    <dbReference type="NCBI Taxonomy" id="566012"/>
    <lineage>
        <taxon>Bacteria</taxon>
        <taxon>Bacillati</taxon>
        <taxon>Actinomycetota</taxon>
        <taxon>Actinomycetes</taxon>
        <taxon>Kineosporiales</taxon>
        <taxon>Kineosporiaceae</taxon>
        <taxon>Kineosporia</taxon>
    </lineage>
</organism>
<evidence type="ECO:0000313" key="2">
    <source>
        <dbReference type="EMBL" id="GAA3590595.1"/>
    </source>
</evidence>